<keyword evidence="2" id="KW-0812">Transmembrane</keyword>
<gene>
    <name evidence="3" type="ORF">FBUS_04237</name>
</gene>
<dbReference type="OrthoDB" id="415411at2759"/>
<reference evidence="3" key="1">
    <citation type="submission" date="2019-05" db="EMBL/GenBank/DDBJ databases">
        <title>Annotation for the trematode Fasciolopsis buski.</title>
        <authorList>
            <person name="Choi Y.-J."/>
        </authorList>
    </citation>
    <scope>NUCLEOTIDE SEQUENCE</scope>
    <source>
        <strain evidence="3">HT</strain>
        <tissue evidence="3">Whole worm</tissue>
    </source>
</reference>
<accession>A0A8E0VG68</accession>
<dbReference type="GO" id="GO:0016787">
    <property type="term" value="F:hydrolase activity"/>
    <property type="evidence" value="ECO:0007669"/>
    <property type="project" value="UniProtKB-ARBA"/>
</dbReference>
<dbReference type="InterPro" id="IPR017850">
    <property type="entry name" value="Alkaline_phosphatase_core_sf"/>
</dbReference>
<proteinExistence type="predicted"/>
<evidence type="ECO:0000256" key="2">
    <source>
        <dbReference type="SAM" id="Phobius"/>
    </source>
</evidence>
<dbReference type="SUPFAM" id="SSF53649">
    <property type="entry name" value="Alkaline phosphatase-like"/>
    <property type="match status" value="1"/>
</dbReference>
<keyword evidence="4" id="KW-1185">Reference proteome</keyword>
<evidence type="ECO:0000313" key="4">
    <source>
        <dbReference type="Proteomes" id="UP000728185"/>
    </source>
</evidence>
<dbReference type="Gene3D" id="3.30.1360.180">
    <property type="match status" value="1"/>
</dbReference>
<dbReference type="EMBL" id="LUCM01009707">
    <property type="protein sequence ID" value="KAA0186512.1"/>
    <property type="molecule type" value="Genomic_DNA"/>
</dbReference>
<comment type="caution">
    <text evidence="3">The sequence shown here is derived from an EMBL/GenBank/DDBJ whole genome shotgun (WGS) entry which is preliminary data.</text>
</comment>
<keyword evidence="2" id="KW-0472">Membrane</keyword>
<dbReference type="CDD" id="cd16018">
    <property type="entry name" value="Enpp"/>
    <property type="match status" value="1"/>
</dbReference>
<dbReference type="AlphaFoldDB" id="A0A8E0VG68"/>
<dbReference type="InterPro" id="IPR002591">
    <property type="entry name" value="Phosphodiest/P_Trfase"/>
</dbReference>
<dbReference type="PANTHER" id="PTHR10151">
    <property type="entry name" value="ECTONUCLEOTIDE PYROPHOSPHATASE/PHOSPHODIESTERASE"/>
    <property type="match status" value="1"/>
</dbReference>
<name>A0A8E0VG68_9TREM</name>
<keyword evidence="2" id="KW-1133">Transmembrane helix</keyword>
<sequence length="583" mass="66055">MSFHQLFVTSSLCILFVFVDTGSALFLTKPPAKLLLISLDGFRHDYLELARLAGINISAFERIWRAGFRAMRVQNEFVTRTGPNHFSLATGLHEESHGLVDNTFYDPKMNDTFHLSNLSQVNDSRWFDVGAEPIWVTNERHGHRTAVNAWPGTQARIKGRVPSYVYPHYNFSIPFQKSIDWMIEQLTKPDTTLGMLYHIEPDAQGHAYGPYSHQVLQAIGSINQDLAYLLQRVDMISSLRTSLNIIVTSDHGMTEVNHQRIIVLDKLLGGNIMYTSPGSSVRTVWALWPRSGVTAQDLYNKLIDKHKMMRVYLRENVPQNLHYKNSWRLAPVLLFAAPGWLIAETDEDVISYSNTVRLTTERSGEHGYTPEWPEMSPLLLATGPGFRQHSGNRTIPVIHMVDIYPLMCYLLDLNEPAPTNGSLDRVYSLLQPRGVIFGSVGDRLSVVFVCLLVVVIAVSFMAFVLLGCRCLRADSVRLLRRRRLRKMQRKPSGQHPSGVYLQHQHHSSVQSTDNSLSMHTLSRSAQHLLSHDDAEEASSENEDDEVDLFVGTSLQDPHVKRKQGEQDDMAWINMLHGSKPSYS</sequence>
<dbReference type="PANTHER" id="PTHR10151:SF120">
    <property type="entry name" value="BIS(5'-ADENOSYL)-TRIPHOSPHATASE"/>
    <property type="match status" value="1"/>
</dbReference>
<organism evidence="3 4">
    <name type="scientific">Fasciolopsis buskii</name>
    <dbReference type="NCBI Taxonomy" id="27845"/>
    <lineage>
        <taxon>Eukaryota</taxon>
        <taxon>Metazoa</taxon>
        <taxon>Spiralia</taxon>
        <taxon>Lophotrochozoa</taxon>
        <taxon>Platyhelminthes</taxon>
        <taxon>Trematoda</taxon>
        <taxon>Digenea</taxon>
        <taxon>Plagiorchiida</taxon>
        <taxon>Echinostomata</taxon>
        <taxon>Echinostomatoidea</taxon>
        <taxon>Fasciolidae</taxon>
        <taxon>Fasciolopsis</taxon>
    </lineage>
</organism>
<evidence type="ECO:0000313" key="3">
    <source>
        <dbReference type="EMBL" id="KAA0186512.1"/>
    </source>
</evidence>
<feature type="region of interest" description="Disordered" evidence="1">
    <location>
        <begin position="486"/>
        <end position="506"/>
    </location>
</feature>
<dbReference type="Proteomes" id="UP000728185">
    <property type="component" value="Unassembled WGS sequence"/>
</dbReference>
<dbReference type="Gene3D" id="3.40.720.10">
    <property type="entry name" value="Alkaline Phosphatase, subunit A"/>
    <property type="match status" value="1"/>
</dbReference>
<evidence type="ECO:0000256" key="1">
    <source>
        <dbReference type="SAM" id="MobiDB-lite"/>
    </source>
</evidence>
<feature type="region of interest" description="Disordered" evidence="1">
    <location>
        <begin position="528"/>
        <end position="570"/>
    </location>
</feature>
<protein>
    <submittedName>
        <fullName evidence="3">Ectonucleotide pyrophosphatase:phosphodiesterase</fullName>
    </submittedName>
</protein>
<feature type="compositionally biased region" description="Acidic residues" evidence="1">
    <location>
        <begin position="533"/>
        <end position="547"/>
    </location>
</feature>
<dbReference type="Pfam" id="PF01663">
    <property type="entry name" value="Phosphodiest"/>
    <property type="match status" value="1"/>
</dbReference>
<feature type="transmembrane region" description="Helical" evidence="2">
    <location>
        <begin position="446"/>
        <end position="471"/>
    </location>
</feature>